<dbReference type="PRINTS" id="PR01490">
    <property type="entry name" value="RTXTOXIND"/>
</dbReference>
<evidence type="ECO:0000256" key="9">
    <source>
        <dbReference type="RuleBase" id="RU365093"/>
    </source>
</evidence>
<dbReference type="AlphaFoldDB" id="A0A7W6H4L8"/>
<keyword evidence="5 9" id="KW-0997">Cell inner membrane</keyword>
<dbReference type="RefSeq" id="WP_183200051.1">
    <property type="nucleotide sequence ID" value="NZ_JACIEK010000005.1"/>
</dbReference>
<evidence type="ECO:0000259" key="11">
    <source>
        <dbReference type="Pfam" id="PF25994"/>
    </source>
</evidence>
<keyword evidence="3 9" id="KW-0813">Transport</keyword>
<dbReference type="NCBIfam" id="TIGR01843">
    <property type="entry name" value="type_I_hlyD"/>
    <property type="match status" value="1"/>
</dbReference>
<evidence type="ECO:0000256" key="1">
    <source>
        <dbReference type="ARBA" id="ARBA00004377"/>
    </source>
</evidence>
<dbReference type="Proteomes" id="UP000542776">
    <property type="component" value="Unassembled WGS sequence"/>
</dbReference>
<comment type="subcellular location">
    <subcellularLocation>
        <location evidence="1 9">Cell inner membrane</location>
        <topology evidence="1 9">Single-pass membrane protein</topology>
    </subcellularLocation>
</comment>
<evidence type="ECO:0000256" key="4">
    <source>
        <dbReference type="ARBA" id="ARBA00022475"/>
    </source>
</evidence>
<feature type="domain" description="AprE-like long alpha-helical hairpin" evidence="11">
    <location>
        <begin position="103"/>
        <end position="294"/>
    </location>
</feature>
<keyword evidence="10" id="KW-0175">Coiled coil</keyword>
<evidence type="ECO:0000313" key="14">
    <source>
        <dbReference type="Proteomes" id="UP000542776"/>
    </source>
</evidence>
<dbReference type="SUPFAM" id="SSF111369">
    <property type="entry name" value="HlyD-like secretion proteins"/>
    <property type="match status" value="1"/>
</dbReference>
<dbReference type="PANTHER" id="PTHR30386">
    <property type="entry name" value="MEMBRANE FUSION SUBUNIT OF EMRAB-TOLC MULTIDRUG EFFLUX PUMP"/>
    <property type="match status" value="1"/>
</dbReference>
<evidence type="ECO:0000256" key="7">
    <source>
        <dbReference type="ARBA" id="ARBA00022989"/>
    </source>
</evidence>
<dbReference type="InterPro" id="IPR010129">
    <property type="entry name" value="T1SS_HlyD"/>
</dbReference>
<feature type="domain" description="AprE-like beta-barrel" evidence="12">
    <location>
        <begin position="341"/>
        <end position="429"/>
    </location>
</feature>
<sequence length="453" mass="49930">MLPFISSRRKSEPSGEDRHSRSIRRLSRLGYGTAVLGLGTFVSWAVLAQVASAVIAKGTVAVASTRKSIEHLTGGIVSTIDVEEGQVVRKGQRLLTLEATETAAQIDILRSRYVAAFLTDLRLKAEVENEESFAVELPTRTLLSDLTGEAGEARFAEAFETEARVFATRLATRQRQIEIYANQKRQFAAQVEKQSERLDRLDAQIRDAAKQIESTRELVGKGFVSTSTLVTKQADLGELEDQRAAIAIQRDQARSSLDGVDLERLKADQTRQEEIGKQLSETRAEAASLKVQLDMQRQLLTRTEIRSPQDGVVQNLRVRALGAVVTPGVAVMEIVPTSDDLVVSMQLPVNYADQVKPGMPANLRFSGLQSFHTMQMTGTVLRISPDAVPDEQGRRTIVNGEVRLDMADAPADLTERLRPGIEAEIVIPTAERTVASYLTRPLTDAFAHSMRER</sequence>
<dbReference type="Gene3D" id="2.40.50.100">
    <property type="match status" value="1"/>
</dbReference>
<gene>
    <name evidence="13" type="ORF">GGR04_002349</name>
</gene>
<evidence type="ECO:0000259" key="12">
    <source>
        <dbReference type="Pfam" id="PF26002"/>
    </source>
</evidence>
<comment type="caution">
    <text evidence="13">The sequence shown here is derived from an EMBL/GenBank/DDBJ whole genome shotgun (WGS) entry which is preliminary data.</text>
</comment>
<dbReference type="Pfam" id="PF25994">
    <property type="entry name" value="HH_AprE"/>
    <property type="match status" value="1"/>
</dbReference>
<keyword evidence="6 9" id="KW-0812">Transmembrane</keyword>
<keyword evidence="4 9" id="KW-1003">Cell membrane</keyword>
<feature type="coiled-coil region" evidence="10">
    <location>
        <begin position="184"/>
        <end position="218"/>
    </location>
</feature>
<dbReference type="InterPro" id="IPR050739">
    <property type="entry name" value="MFP"/>
</dbReference>
<accession>A0A7W6H4L8</accession>
<dbReference type="PANTHER" id="PTHR30386:SF17">
    <property type="entry name" value="ALKALINE PROTEASE SECRETION PROTEIN APRE"/>
    <property type="match status" value="1"/>
</dbReference>
<organism evidence="13 14">
    <name type="scientific">Aureimonas pseudogalii</name>
    <dbReference type="NCBI Taxonomy" id="1744844"/>
    <lineage>
        <taxon>Bacteria</taxon>
        <taxon>Pseudomonadati</taxon>
        <taxon>Pseudomonadota</taxon>
        <taxon>Alphaproteobacteria</taxon>
        <taxon>Hyphomicrobiales</taxon>
        <taxon>Aurantimonadaceae</taxon>
        <taxon>Aureimonas</taxon>
    </lineage>
</organism>
<dbReference type="Pfam" id="PF26002">
    <property type="entry name" value="Beta-barrel_AprE"/>
    <property type="match status" value="1"/>
</dbReference>
<dbReference type="GO" id="GO:0005886">
    <property type="term" value="C:plasma membrane"/>
    <property type="evidence" value="ECO:0007669"/>
    <property type="project" value="UniProtKB-SubCell"/>
</dbReference>
<evidence type="ECO:0000256" key="6">
    <source>
        <dbReference type="ARBA" id="ARBA00022692"/>
    </source>
</evidence>
<reference evidence="13 14" key="1">
    <citation type="submission" date="2020-08" db="EMBL/GenBank/DDBJ databases">
        <title>Genomic Encyclopedia of Type Strains, Phase IV (KMG-IV): sequencing the most valuable type-strain genomes for metagenomic binning, comparative biology and taxonomic classification.</title>
        <authorList>
            <person name="Goeker M."/>
        </authorList>
    </citation>
    <scope>NUCLEOTIDE SEQUENCE [LARGE SCALE GENOMIC DNA]</scope>
    <source>
        <strain evidence="13 14">DSM 102238</strain>
    </source>
</reference>
<dbReference type="Gene3D" id="2.40.30.170">
    <property type="match status" value="1"/>
</dbReference>
<dbReference type="EMBL" id="JACIEK010000005">
    <property type="protein sequence ID" value="MBB3998508.1"/>
    <property type="molecule type" value="Genomic_DNA"/>
</dbReference>
<evidence type="ECO:0000256" key="10">
    <source>
        <dbReference type="SAM" id="Coils"/>
    </source>
</evidence>
<dbReference type="InterPro" id="IPR058781">
    <property type="entry name" value="HH_AprE-like"/>
</dbReference>
<evidence type="ECO:0000313" key="13">
    <source>
        <dbReference type="EMBL" id="MBB3998508.1"/>
    </source>
</evidence>
<dbReference type="GO" id="GO:0015031">
    <property type="term" value="P:protein transport"/>
    <property type="evidence" value="ECO:0007669"/>
    <property type="project" value="InterPro"/>
</dbReference>
<evidence type="ECO:0000256" key="3">
    <source>
        <dbReference type="ARBA" id="ARBA00022448"/>
    </source>
</evidence>
<keyword evidence="14" id="KW-1185">Reference proteome</keyword>
<feature type="transmembrane region" description="Helical" evidence="9">
    <location>
        <begin position="29"/>
        <end position="47"/>
    </location>
</feature>
<proteinExistence type="inferred from homology"/>
<keyword evidence="8 9" id="KW-0472">Membrane</keyword>
<comment type="similarity">
    <text evidence="2 9">Belongs to the membrane fusion protein (MFP) (TC 8.A.1) family.</text>
</comment>
<evidence type="ECO:0000256" key="5">
    <source>
        <dbReference type="ARBA" id="ARBA00022519"/>
    </source>
</evidence>
<keyword evidence="7 9" id="KW-1133">Transmembrane helix</keyword>
<name>A0A7W6H4L8_9HYPH</name>
<protein>
    <recommendedName>
        <fullName evidence="9">Membrane fusion protein (MFP) family protein</fullName>
    </recommendedName>
</protein>
<evidence type="ECO:0000256" key="2">
    <source>
        <dbReference type="ARBA" id="ARBA00009477"/>
    </source>
</evidence>
<dbReference type="InterPro" id="IPR058982">
    <property type="entry name" value="Beta-barrel_AprE"/>
</dbReference>
<evidence type="ECO:0000256" key="8">
    <source>
        <dbReference type="ARBA" id="ARBA00023136"/>
    </source>
</evidence>